<accession>A0A512NBF7</accession>
<evidence type="ECO:0008006" key="4">
    <source>
        <dbReference type="Google" id="ProtNLM"/>
    </source>
</evidence>
<comment type="caution">
    <text evidence="2">The sequence shown here is derived from an EMBL/GenBank/DDBJ whole genome shotgun (WGS) entry which is preliminary data.</text>
</comment>
<dbReference type="AlphaFoldDB" id="A0A512NBF7"/>
<dbReference type="OrthoDB" id="9789843at2"/>
<dbReference type="InterPro" id="IPR010421">
    <property type="entry name" value="TrcR"/>
</dbReference>
<dbReference type="Proteomes" id="UP000321058">
    <property type="component" value="Unassembled WGS sequence"/>
</dbReference>
<evidence type="ECO:0000313" key="2">
    <source>
        <dbReference type="EMBL" id="GEP56264.1"/>
    </source>
</evidence>
<proteinExistence type="predicted"/>
<reference evidence="2 3" key="1">
    <citation type="submission" date="2019-07" db="EMBL/GenBank/DDBJ databases">
        <title>Whole genome shotgun sequence of Reyranella soli NBRC 108950.</title>
        <authorList>
            <person name="Hosoyama A."/>
            <person name="Uohara A."/>
            <person name="Ohji S."/>
            <person name="Ichikawa N."/>
        </authorList>
    </citation>
    <scope>NUCLEOTIDE SEQUENCE [LARGE SCALE GENOMIC DNA]</scope>
    <source>
        <strain evidence="2 3">NBRC 108950</strain>
    </source>
</reference>
<protein>
    <recommendedName>
        <fullName evidence="4">Cytoplasmic protein</fullName>
    </recommendedName>
</protein>
<dbReference type="Pfam" id="PF06242">
    <property type="entry name" value="TrcR"/>
    <property type="match status" value="1"/>
</dbReference>
<evidence type="ECO:0000313" key="3">
    <source>
        <dbReference type="Proteomes" id="UP000321058"/>
    </source>
</evidence>
<dbReference type="EMBL" id="BKAJ01000060">
    <property type="protein sequence ID" value="GEP56264.1"/>
    <property type="molecule type" value="Genomic_DNA"/>
</dbReference>
<gene>
    <name evidence="2" type="ORF">RSO01_34300</name>
</gene>
<name>A0A512NBF7_9HYPH</name>
<organism evidence="2 3">
    <name type="scientific">Reyranella soli</name>
    <dbReference type="NCBI Taxonomy" id="1230389"/>
    <lineage>
        <taxon>Bacteria</taxon>
        <taxon>Pseudomonadati</taxon>
        <taxon>Pseudomonadota</taxon>
        <taxon>Alphaproteobacteria</taxon>
        <taxon>Hyphomicrobiales</taxon>
        <taxon>Reyranellaceae</taxon>
        <taxon>Reyranella</taxon>
    </lineage>
</organism>
<evidence type="ECO:0000256" key="1">
    <source>
        <dbReference type="SAM" id="MobiDB-lite"/>
    </source>
</evidence>
<sequence length="231" mass="25161">MSQVLMPKATAVWLVENSTLTFDQISAFTGLHPLEVQAIADGEVAGGMTGLDPTTNGQLTKEEIKRGEADPAARLKLSPRDVPEPVARSKGPRYTPVAKRQDRPDAIAWLLKVHPELQDSQVAKLVGSTKSTVQSVRDRTHWNMQNVRPRDPVTLGLCSLKDLNDAVDKARRKAAREDAAKKKSAARAAVEGEPMPDTAAEELVETPPDVEGPVDPAEADQPDIDETRRHD</sequence>
<dbReference type="RefSeq" id="WP_147150335.1">
    <property type="nucleotide sequence ID" value="NZ_BKAJ01000060.1"/>
</dbReference>
<feature type="region of interest" description="Disordered" evidence="1">
    <location>
        <begin position="174"/>
        <end position="231"/>
    </location>
</feature>
<keyword evidence="3" id="KW-1185">Reference proteome</keyword>